<reference evidence="2 3" key="1">
    <citation type="submission" date="2019-07" db="EMBL/GenBank/DDBJ databases">
        <title>Whole genome shotgun sequence of Microvirga aerophila NBRC 106136.</title>
        <authorList>
            <person name="Hosoyama A."/>
            <person name="Uohara A."/>
            <person name="Ohji S."/>
            <person name="Ichikawa N."/>
        </authorList>
    </citation>
    <scope>NUCLEOTIDE SEQUENCE [LARGE SCALE GENOMIC DNA]</scope>
    <source>
        <strain evidence="2 3">NBRC 106136</strain>
    </source>
</reference>
<dbReference type="OrthoDB" id="8021300at2"/>
<dbReference type="EMBL" id="BJYU01000026">
    <property type="protein sequence ID" value="GEO14653.1"/>
    <property type="molecule type" value="Genomic_DNA"/>
</dbReference>
<dbReference type="AlphaFoldDB" id="A0A512BRN5"/>
<dbReference type="Proteomes" id="UP000321085">
    <property type="component" value="Unassembled WGS sequence"/>
</dbReference>
<gene>
    <name evidence="2" type="ORF">MAE02_23490</name>
</gene>
<feature type="compositionally biased region" description="Basic and acidic residues" evidence="1">
    <location>
        <begin position="58"/>
        <end position="71"/>
    </location>
</feature>
<organism evidence="2 3">
    <name type="scientific">Microvirga aerophila</name>
    <dbReference type="NCBI Taxonomy" id="670291"/>
    <lineage>
        <taxon>Bacteria</taxon>
        <taxon>Pseudomonadati</taxon>
        <taxon>Pseudomonadota</taxon>
        <taxon>Alphaproteobacteria</taxon>
        <taxon>Hyphomicrobiales</taxon>
        <taxon>Methylobacteriaceae</taxon>
        <taxon>Microvirga</taxon>
    </lineage>
</organism>
<evidence type="ECO:0000256" key="1">
    <source>
        <dbReference type="SAM" id="MobiDB-lite"/>
    </source>
</evidence>
<evidence type="ECO:0000313" key="2">
    <source>
        <dbReference type="EMBL" id="GEO14653.1"/>
    </source>
</evidence>
<feature type="region of interest" description="Disordered" evidence="1">
    <location>
        <begin position="53"/>
        <end position="77"/>
    </location>
</feature>
<keyword evidence="3" id="KW-1185">Reference proteome</keyword>
<proteinExistence type="predicted"/>
<name>A0A512BRN5_9HYPH</name>
<evidence type="ECO:0000313" key="3">
    <source>
        <dbReference type="Proteomes" id="UP000321085"/>
    </source>
</evidence>
<accession>A0A512BRN5</accession>
<sequence length="77" mass="8871">MTEWQGRKREPITEERLERAVAVLAQIVEEHGPGYGPLYESVKQELDAFRNLKASIGHKAEQPEPRQEQTSRKRKSA</sequence>
<dbReference type="RefSeq" id="WP_114187086.1">
    <property type="nucleotide sequence ID" value="NZ_BJYU01000026.1"/>
</dbReference>
<comment type="caution">
    <text evidence="2">The sequence shown here is derived from an EMBL/GenBank/DDBJ whole genome shotgun (WGS) entry which is preliminary data.</text>
</comment>
<protein>
    <submittedName>
        <fullName evidence="2">Uncharacterized protein</fullName>
    </submittedName>
</protein>